<accession>A0A5B7J9D9</accession>
<dbReference type="Proteomes" id="UP000324222">
    <property type="component" value="Unassembled WGS sequence"/>
</dbReference>
<reference evidence="2 3" key="1">
    <citation type="submission" date="2019-05" db="EMBL/GenBank/DDBJ databases">
        <title>Another draft genome of Portunus trituberculatus and its Hox gene families provides insights of decapod evolution.</title>
        <authorList>
            <person name="Jeong J.-H."/>
            <person name="Song I."/>
            <person name="Kim S."/>
            <person name="Choi T."/>
            <person name="Kim D."/>
            <person name="Ryu S."/>
            <person name="Kim W."/>
        </authorList>
    </citation>
    <scope>NUCLEOTIDE SEQUENCE [LARGE SCALE GENOMIC DNA]</scope>
    <source>
        <tissue evidence="2">Muscle</tissue>
    </source>
</reference>
<feature type="compositionally biased region" description="Basic residues" evidence="1">
    <location>
        <begin position="27"/>
        <end position="69"/>
    </location>
</feature>
<evidence type="ECO:0000313" key="2">
    <source>
        <dbReference type="EMBL" id="MPC91093.1"/>
    </source>
</evidence>
<sequence length="182" mass="21176">MIIEEEEEEKEEEVEEEKQEQEQEQAKKKRKNKNKNKNKQKRKGRRKKERRRRRRRKKKRRKKKKKKKDKVKVFNCIFGYRRLEPVIFCNYHSIAFPCISPGHLHISAVTFRLTLSPPPVSTPISNNANVSTVIAFFFTSTSCLAPDVPVCRTLSRVLSSRGVTHIRVTPSSGISATSVNVL</sequence>
<name>A0A5B7J9D9_PORTR</name>
<evidence type="ECO:0000313" key="3">
    <source>
        <dbReference type="Proteomes" id="UP000324222"/>
    </source>
</evidence>
<gene>
    <name evidence="2" type="ORF">E2C01_086108</name>
</gene>
<organism evidence="2 3">
    <name type="scientific">Portunus trituberculatus</name>
    <name type="common">Swimming crab</name>
    <name type="synonym">Neptunus trituberculatus</name>
    <dbReference type="NCBI Taxonomy" id="210409"/>
    <lineage>
        <taxon>Eukaryota</taxon>
        <taxon>Metazoa</taxon>
        <taxon>Ecdysozoa</taxon>
        <taxon>Arthropoda</taxon>
        <taxon>Crustacea</taxon>
        <taxon>Multicrustacea</taxon>
        <taxon>Malacostraca</taxon>
        <taxon>Eumalacostraca</taxon>
        <taxon>Eucarida</taxon>
        <taxon>Decapoda</taxon>
        <taxon>Pleocyemata</taxon>
        <taxon>Brachyura</taxon>
        <taxon>Eubrachyura</taxon>
        <taxon>Portunoidea</taxon>
        <taxon>Portunidae</taxon>
        <taxon>Portuninae</taxon>
        <taxon>Portunus</taxon>
    </lineage>
</organism>
<feature type="region of interest" description="Disordered" evidence="1">
    <location>
        <begin position="1"/>
        <end position="69"/>
    </location>
</feature>
<dbReference type="AlphaFoldDB" id="A0A5B7J9D9"/>
<evidence type="ECO:0000256" key="1">
    <source>
        <dbReference type="SAM" id="MobiDB-lite"/>
    </source>
</evidence>
<feature type="compositionally biased region" description="Acidic residues" evidence="1">
    <location>
        <begin position="1"/>
        <end position="19"/>
    </location>
</feature>
<dbReference type="EMBL" id="VSRR010086574">
    <property type="protein sequence ID" value="MPC91093.1"/>
    <property type="molecule type" value="Genomic_DNA"/>
</dbReference>
<protein>
    <submittedName>
        <fullName evidence="2">Uncharacterized protein</fullName>
    </submittedName>
</protein>
<keyword evidence="3" id="KW-1185">Reference proteome</keyword>
<comment type="caution">
    <text evidence="2">The sequence shown here is derived from an EMBL/GenBank/DDBJ whole genome shotgun (WGS) entry which is preliminary data.</text>
</comment>
<proteinExistence type="predicted"/>